<dbReference type="EMBL" id="OK040790">
    <property type="protein sequence ID" value="UDL15974.1"/>
    <property type="molecule type" value="Genomic_DNA"/>
</dbReference>
<reference evidence="1" key="1">
    <citation type="submission" date="2021-09" db="EMBL/GenBank/DDBJ databases">
        <authorList>
            <person name="Andersen S.H."/>
            <person name="Beall E.A."/>
            <person name="Cappelle B."/>
            <person name="Falteisek K.J."/>
            <person name="Fenske B.A."/>
            <person name="Gansluckner N.W."/>
            <person name="Gilbertson S.M."/>
            <person name="Krings K.J."/>
            <person name="Mobeck M."/>
            <person name="Odeku J.O."/>
            <person name="Poncelet M.E."/>
            <person name="Rohr J.R."/>
            <person name="Rolands L."/>
            <person name="Whipple C.D."/>
            <person name="Whipple E.M."/>
            <person name="Spring A.M."/>
            <person name="Klyczek K."/>
            <person name="Garlena R.A."/>
            <person name="Russell D.A."/>
            <person name="Pope W.H."/>
            <person name="Jacobs-Sera D."/>
            <person name="Hatfull G.F."/>
        </authorList>
    </citation>
    <scope>NUCLEOTIDE SEQUENCE</scope>
</reference>
<dbReference type="InterPro" id="IPR027417">
    <property type="entry name" value="P-loop_NTPase"/>
</dbReference>
<keyword evidence="2" id="KW-1185">Reference proteome</keyword>
<dbReference type="RefSeq" id="YP_010755214.1">
    <property type="nucleotide sequence ID" value="NC_073468.1"/>
</dbReference>
<name>A0AAE8YBM1_9CAUD</name>
<dbReference type="GeneID" id="80019865"/>
<proteinExistence type="predicted"/>
<evidence type="ECO:0000313" key="2">
    <source>
        <dbReference type="Proteomes" id="UP000827768"/>
    </source>
</evidence>
<accession>A0AAE8YBM1</accession>
<dbReference type="Pfam" id="PF21448">
    <property type="entry name" value="DNMK"/>
    <property type="match status" value="1"/>
</dbReference>
<dbReference type="Proteomes" id="UP000827768">
    <property type="component" value="Segment"/>
</dbReference>
<dbReference type="Gene3D" id="3.40.50.300">
    <property type="entry name" value="P-loop containing nucleotide triphosphate hydrolases"/>
    <property type="match status" value="1"/>
</dbReference>
<dbReference type="KEGG" id="vg:80019865"/>
<organism evidence="1 2">
    <name type="scientific">Microbacterium phage Pumpernickel</name>
    <dbReference type="NCBI Taxonomy" id="2885983"/>
    <lineage>
        <taxon>Viruses</taxon>
        <taxon>Duplodnaviria</taxon>
        <taxon>Heunggongvirae</taxon>
        <taxon>Uroviricota</taxon>
        <taxon>Caudoviricetes</taxon>
        <taxon>Pumpernickelvirus</taxon>
        <taxon>Pumpernickelvirus pumpernickel</taxon>
    </lineage>
</organism>
<evidence type="ECO:0000313" key="1">
    <source>
        <dbReference type="EMBL" id="UDL15974.1"/>
    </source>
</evidence>
<keyword evidence="1" id="KW-0418">Kinase</keyword>
<dbReference type="SUPFAM" id="SSF52540">
    <property type="entry name" value="P-loop containing nucleoside triphosphate hydrolases"/>
    <property type="match status" value="1"/>
</dbReference>
<protein>
    <submittedName>
        <fullName evidence="1">Deoxynucleoside monophosphate kinase</fullName>
    </submittedName>
</protein>
<dbReference type="GO" id="GO:0016301">
    <property type="term" value="F:kinase activity"/>
    <property type="evidence" value="ECO:0007669"/>
    <property type="project" value="UniProtKB-KW"/>
</dbReference>
<sequence length="215" mass="24074">MTGPRIVGIGGKLASGKDAIADHLVEKHGWVKFGMSDALAEALYVLNPSVPAHGWTQHLGWFRNWLFNTFFGKSQIGAGFWVPYQYLVDEFGYVEAKRNPEVRRLLQVLGTEVGRKMIDEDVWTNIAARKVREARQAGAPGVILTGIRYPNELDMIYHELSGETWWVNRPDLKGSAKSAEHSSENSVSSVDFERVIQNTGTLEELYQKVDKLIGG</sequence>
<gene>
    <name evidence="1" type="primary">224</name>
    <name evidence="1" type="ORF">SEA_PUMPERNICKEL_224</name>
</gene>
<keyword evidence="1" id="KW-0808">Transferase</keyword>
<dbReference type="InterPro" id="IPR048444">
    <property type="entry name" value="DNMK"/>
</dbReference>